<feature type="signal peptide" evidence="5">
    <location>
        <begin position="1"/>
        <end position="20"/>
    </location>
</feature>
<dbReference type="STRING" id="112268.A0A182WJG9"/>
<evidence type="ECO:0000256" key="1">
    <source>
        <dbReference type="ARBA" id="ARBA00010859"/>
    </source>
</evidence>
<dbReference type="InterPro" id="IPR000974">
    <property type="entry name" value="Glyco_hydro_22_lys"/>
</dbReference>
<evidence type="ECO:0000313" key="8">
    <source>
        <dbReference type="Proteomes" id="UP000075920"/>
    </source>
</evidence>
<dbReference type="InterPro" id="IPR023346">
    <property type="entry name" value="Lysozyme-like_dom_sf"/>
</dbReference>
<dbReference type="InterPro" id="IPR001916">
    <property type="entry name" value="Glyco_hydro_22"/>
</dbReference>
<evidence type="ECO:0000256" key="2">
    <source>
        <dbReference type="ARBA" id="ARBA00022729"/>
    </source>
</evidence>
<evidence type="ECO:0000259" key="6">
    <source>
        <dbReference type="PROSITE" id="PS00128"/>
    </source>
</evidence>
<evidence type="ECO:0000256" key="5">
    <source>
        <dbReference type="SAM" id="SignalP"/>
    </source>
</evidence>
<reference evidence="8" key="1">
    <citation type="submission" date="2013-03" db="EMBL/GenBank/DDBJ databases">
        <title>The Genome Sequence of Anopheles minimus MINIMUS1.</title>
        <authorList>
            <consortium name="The Broad Institute Genomics Platform"/>
            <person name="Neafsey D.E."/>
            <person name="Walton C."/>
            <person name="Walker B."/>
            <person name="Young S.K."/>
            <person name="Zeng Q."/>
            <person name="Gargeya S."/>
            <person name="Fitzgerald M."/>
            <person name="Haas B."/>
            <person name="Abouelleil A."/>
            <person name="Allen A.W."/>
            <person name="Alvarado L."/>
            <person name="Arachchi H.M."/>
            <person name="Berlin A.M."/>
            <person name="Chapman S.B."/>
            <person name="Gainer-Dewar J."/>
            <person name="Goldberg J."/>
            <person name="Griggs A."/>
            <person name="Gujja S."/>
            <person name="Hansen M."/>
            <person name="Howarth C."/>
            <person name="Imamovic A."/>
            <person name="Ireland A."/>
            <person name="Larimer J."/>
            <person name="McCowan C."/>
            <person name="Murphy C."/>
            <person name="Pearson M."/>
            <person name="Poon T.W."/>
            <person name="Priest M."/>
            <person name="Roberts A."/>
            <person name="Saif S."/>
            <person name="Shea T."/>
            <person name="Sisk P."/>
            <person name="Sykes S."/>
            <person name="Wortman J."/>
            <person name="Nusbaum C."/>
            <person name="Birren B."/>
        </authorList>
    </citation>
    <scope>NUCLEOTIDE SEQUENCE [LARGE SCALE GENOMIC DNA]</scope>
    <source>
        <strain evidence="8">MINIMUS1</strain>
    </source>
</reference>
<feature type="domain" description="Glycosyl hydrolases family 22 (GH22)" evidence="6">
    <location>
        <begin position="218"/>
        <end position="236"/>
    </location>
</feature>
<dbReference type="Pfam" id="PF00062">
    <property type="entry name" value="Lys"/>
    <property type="match status" value="2"/>
</dbReference>
<dbReference type="CDD" id="cd16899">
    <property type="entry name" value="LYZ_C_invert"/>
    <property type="match status" value="2"/>
</dbReference>
<dbReference type="Gene3D" id="1.10.530.10">
    <property type="match status" value="2"/>
</dbReference>
<proteinExistence type="inferred from homology"/>
<dbReference type="SMART" id="SM00263">
    <property type="entry name" value="LYZ1"/>
    <property type="match status" value="2"/>
</dbReference>
<organism evidence="7 8">
    <name type="scientific">Anopheles minimus</name>
    <dbReference type="NCBI Taxonomy" id="112268"/>
    <lineage>
        <taxon>Eukaryota</taxon>
        <taxon>Metazoa</taxon>
        <taxon>Ecdysozoa</taxon>
        <taxon>Arthropoda</taxon>
        <taxon>Hexapoda</taxon>
        <taxon>Insecta</taxon>
        <taxon>Pterygota</taxon>
        <taxon>Neoptera</taxon>
        <taxon>Endopterygota</taxon>
        <taxon>Diptera</taxon>
        <taxon>Nematocera</taxon>
        <taxon>Culicoidea</taxon>
        <taxon>Culicidae</taxon>
        <taxon>Anophelinae</taxon>
        <taxon>Anopheles</taxon>
    </lineage>
</organism>
<sequence length="268" mass="29795">MKVFSTVLLAIVASCAVIEAKTFGKCELAKTLANNGIARASLPDWICLVQHESGFSTTATNNNKNGSKDYGIFQINNKFWCDSSYGSNDCKISCNSLLNDDITDDIKCAKLVHKRHGFNACSQAESKTMKLLFAVVLVLGVSNTIVQAKTFKKCELARVLFDNGISKSLLPDWICLVEHESTFSTTATHKNTDGSTDYGIFQINNKYWCDSDYGANECKIRCKSLLKDDITDAIKCAKLIYSRQGFNAWYGWKDYCDGKPLPDVRSCF</sequence>
<dbReference type="AlphaFoldDB" id="A0A182WJG9"/>
<dbReference type="Proteomes" id="UP000075920">
    <property type="component" value="Unassembled WGS sequence"/>
</dbReference>
<dbReference type="PROSITE" id="PS51257">
    <property type="entry name" value="PROKAR_LIPOPROTEIN"/>
    <property type="match status" value="1"/>
</dbReference>
<evidence type="ECO:0000313" key="7">
    <source>
        <dbReference type="EnsemblMetazoa" id="AMIN010523-PA"/>
    </source>
</evidence>
<keyword evidence="8" id="KW-1185">Reference proteome</keyword>
<name>A0A182WJG9_9DIPT</name>
<keyword evidence="3" id="KW-1015">Disulfide bond</keyword>
<dbReference type="PANTHER" id="PTHR11407:SF36">
    <property type="entry name" value="GEO02684P1-RELATED"/>
    <property type="match status" value="1"/>
</dbReference>
<dbReference type="SUPFAM" id="SSF53955">
    <property type="entry name" value="Lysozyme-like"/>
    <property type="match status" value="2"/>
</dbReference>
<keyword evidence="2 5" id="KW-0732">Signal</keyword>
<evidence type="ECO:0000256" key="4">
    <source>
        <dbReference type="RuleBase" id="RU004440"/>
    </source>
</evidence>
<accession>A0A182WJG9</accession>
<dbReference type="PRINTS" id="PR00135">
    <property type="entry name" value="LYZLACT"/>
</dbReference>
<reference evidence="7" key="2">
    <citation type="submission" date="2020-05" db="UniProtKB">
        <authorList>
            <consortium name="EnsemblMetazoa"/>
        </authorList>
    </citation>
    <scope>IDENTIFICATION</scope>
    <source>
        <strain evidence="7">MINIMUS1</strain>
    </source>
</reference>
<dbReference type="EnsemblMetazoa" id="AMIN010523-RA">
    <property type="protein sequence ID" value="AMIN010523-PA"/>
    <property type="gene ID" value="AMIN010523"/>
</dbReference>
<dbReference type="PROSITE" id="PS00128">
    <property type="entry name" value="GLYCOSYL_HYDROL_F22_1"/>
    <property type="match status" value="2"/>
</dbReference>
<dbReference type="PRINTS" id="PR00137">
    <property type="entry name" value="LYSOZYME"/>
</dbReference>
<dbReference type="GO" id="GO:0003796">
    <property type="term" value="F:lysozyme activity"/>
    <property type="evidence" value="ECO:0007669"/>
    <property type="project" value="InterPro"/>
</dbReference>
<dbReference type="InterPro" id="IPR019799">
    <property type="entry name" value="Glyco_hydro_22_CS"/>
</dbReference>
<dbReference type="VEuPathDB" id="VectorBase:AMIN010523"/>
<dbReference type="PANTHER" id="PTHR11407">
    <property type="entry name" value="LYSOZYME C"/>
    <property type="match status" value="1"/>
</dbReference>
<dbReference type="PROSITE" id="PS51348">
    <property type="entry name" value="GLYCOSYL_HYDROL_F22_2"/>
    <property type="match status" value="2"/>
</dbReference>
<feature type="chain" id="PRO_5008141450" evidence="5">
    <location>
        <begin position="21"/>
        <end position="268"/>
    </location>
</feature>
<protein>
    <submittedName>
        <fullName evidence="7">Lysozyme</fullName>
    </submittedName>
</protein>
<feature type="domain" description="Glycosyl hydrolases family 22 (GH22)" evidence="6">
    <location>
        <begin position="90"/>
        <end position="108"/>
    </location>
</feature>
<comment type="similarity">
    <text evidence="1 4">Belongs to the glycosyl hydrolase 22 family.</text>
</comment>
<evidence type="ECO:0000256" key="3">
    <source>
        <dbReference type="ARBA" id="ARBA00023157"/>
    </source>
</evidence>
<dbReference type="FunFam" id="1.10.530.10:FF:000001">
    <property type="entry name" value="Lysozyme C"/>
    <property type="match status" value="2"/>
</dbReference>